<dbReference type="InterPro" id="IPR007274">
    <property type="entry name" value="Cop_transporter"/>
</dbReference>
<keyword evidence="10" id="KW-0406">Ion transport</keyword>
<dbReference type="Pfam" id="PF20238">
    <property type="entry name" value="BIM1-like_dom"/>
    <property type="match status" value="1"/>
</dbReference>
<sequence length="357" mass="37270">MDMDGMGSDSSTSMGMSMFFFTSTTTPLYSEAWTPASAGAYAGTCIFLIILAILLRALITAKTFLEYRTLQKAMKRRYVVTADQQTVTDKAFNDANSMTGILTTNGLQENVRIVEAPARYVQPFRFSVDLPRAVIMSLAAGVGYLLRGFDDDKATGGPCGGFDTPSSARTEFPLSGAPVQLDMHHTQTKLAVYLALGNNPSADDFTITLVPTLSEEGPSNFCLGSVNIPSNLNISAGTNGTIQVVSNGDPSGGLYQVGLAFAMFQSLIANISKCGDVTFINNTLSSSDYNSHCQNSTNVKVTQENMSGQPNGTTSGGSSPSSSTGSSPSSTPGAATHATAGTSWILGAAGVAAFALL</sequence>
<keyword evidence="10" id="KW-0186">Copper</keyword>
<keyword evidence="6 10" id="KW-1133">Transmembrane helix</keyword>
<evidence type="ECO:0000256" key="10">
    <source>
        <dbReference type="RuleBase" id="RU367022"/>
    </source>
</evidence>
<keyword evidence="14" id="KW-1185">Reference proteome</keyword>
<gene>
    <name evidence="13" type="ORF">SLS60_004914</name>
</gene>
<proteinExistence type="inferred from homology"/>
<feature type="compositionally biased region" description="Low complexity" evidence="11">
    <location>
        <begin position="307"/>
        <end position="336"/>
    </location>
</feature>
<evidence type="ECO:0000256" key="11">
    <source>
        <dbReference type="SAM" id="MobiDB-lite"/>
    </source>
</evidence>
<dbReference type="InterPro" id="IPR046530">
    <property type="entry name" value="BIM1-like_dom"/>
</dbReference>
<reference evidence="13 14" key="1">
    <citation type="submission" date="2024-02" db="EMBL/GenBank/DDBJ databases">
        <title>De novo assembly and annotation of 12 fungi associated with fruit tree decline syndrome in Ontario, Canada.</title>
        <authorList>
            <person name="Sulman M."/>
            <person name="Ellouze W."/>
            <person name="Ilyukhin E."/>
        </authorList>
    </citation>
    <scope>NUCLEOTIDE SEQUENCE [LARGE SCALE GENOMIC DNA]</scope>
    <source>
        <strain evidence="13 14">M42-189</strain>
    </source>
</reference>
<dbReference type="Proteomes" id="UP001521785">
    <property type="component" value="Unassembled WGS sequence"/>
</dbReference>
<dbReference type="EMBL" id="JAKJXO020000005">
    <property type="protein sequence ID" value="KAL1605366.1"/>
    <property type="molecule type" value="Genomic_DNA"/>
</dbReference>
<feature type="transmembrane region" description="Helical" evidence="10">
    <location>
        <begin position="40"/>
        <end position="59"/>
    </location>
</feature>
<comment type="similarity">
    <text evidence="10">Belongs to the copper transporter (Ctr) (TC 1.A.56) family. SLC31A subfamily.</text>
</comment>
<keyword evidence="5" id="KW-0732">Signal</keyword>
<dbReference type="PANTHER" id="PTHR34992">
    <property type="entry name" value="HYPHAL ANASTAMOSIS-7 PROTEIN"/>
    <property type="match status" value="1"/>
</dbReference>
<protein>
    <recommendedName>
        <fullName evidence="10">Copper transport protein</fullName>
    </recommendedName>
</protein>
<keyword evidence="3" id="KW-0336">GPI-anchor</keyword>
<evidence type="ECO:0000256" key="7">
    <source>
        <dbReference type="ARBA" id="ARBA00023136"/>
    </source>
</evidence>
<dbReference type="InterPro" id="IPR046936">
    <property type="entry name" value="BIM1-like"/>
</dbReference>
<feature type="region of interest" description="Disordered" evidence="11">
    <location>
        <begin position="303"/>
        <end position="336"/>
    </location>
</feature>
<evidence type="ECO:0000256" key="4">
    <source>
        <dbReference type="ARBA" id="ARBA00022692"/>
    </source>
</evidence>
<keyword evidence="10" id="KW-0187">Copper transport</keyword>
<comment type="caution">
    <text evidence="13">The sequence shown here is derived from an EMBL/GenBank/DDBJ whole genome shotgun (WGS) entry which is preliminary data.</text>
</comment>
<comment type="subcellular location">
    <subcellularLocation>
        <location evidence="1">Cell membrane</location>
        <topology evidence="1">Lipid-anchor</topology>
        <topology evidence="1">GPI-anchor</topology>
    </subcellularLocation>
    <subcellularLocation>
        <location evidence="10">Membrane</location>
        <topology evidence="10">Multi-pass membrane protein</topology>
    </subcellularLocation>
</comment>
<organism evidence="13 14">
    <name type="scientific">Paraconiothyrium brasiliense</name>
    <dbReference type="NCBI Taxonomy" id="300254"/>
    <lineage>
        <taxon>Eukaryota</taxon>
        <taxon>Fungi</taxon>
        <taxon>Dikarya</taxon>
        <taxon>Ascomycota</taxon>
        <taxon>Pezizomycotina</taxon>
        <taxon>Dothideomycetes</taxon>
        <taxon>Pleosporomycetidae</taxon>
        <taxon>Pleosporales</taxon>
        <taxon>Massarineae</taxon>
        <taxon>Didymosphaeriaceae</taxon>
        <taxon>Paraconiothyrium</taxon>
    </lineage>
</organism>
<evidence type="ECO:0000256" key="9">
    <source>
        <dbReference type="ARBA" id="ARBA00023288"/>
    </source>
</evidence>
<keyword evidence="2" id="KW-1003">Cell membrane</keyword>
<evidence type="ECO:0000256" key="1">
    <source>
        <dbReference type="ARBA" id="ARBA00004609"/>
    </source>
</evidence>
<evidence type="ECO:0000256" key="8">
    <source>
        <dbReference type="ARBA" id="ARBA00023180"/>
    </source>
</evidence>
<dbReference type="Pfam" id="PF04145">
    <property type="entry name" value="Ctr"/>
    <property type="match status" value="1"/>
</dbReference>
<dbReference type="PANTHER" id="PTHR34992:SF1">
    <property type="entry name" value="COPPER ACQUISITION FACTOR BIM1-LIKE DOMAIN-CONTAINING PROTEIN"/>
    <property type="match status" value="1"/>
</dbReference>
<feature type="domain" description="Copper acquisition factor BIM1-like" evidence="12">
    <location>
        <begin position="147"/>
        <end position="297"/>
    </location>
</feature>
<evidence type="ECO:0000256" key="3">
    <source>
        <dbReference type="ARBA" id="ARBA00022622"/>
    </source>
</evidence>
<evidence type="ECO:0000313" key="13">
    <source>
        <dbReference type="EMBL" id="KAL1605366.1"/>
    </source>
</evidence>
<dbReference type="CDD" id="cd21176">
    <property type="entry name" value="LPMO_auxiliary-like"/>
    <property type="match status" value="1"/>
</dbReference>
<keyword evidence="4 10" id="KW-0812">Transmembrane</keyword>
<keyword evidence="9" id="KW-0449">Lipoprotein</keyword>
<keyword evidence="10" id="KW-0813">Transport</keyword>
<evidence type="ECO:0000259" key="12">
    <source>
        <dbReference type="Pfam" id="PF20238"/>
    </source>
</evidence>
<evidence type="ECO:0000256" key="6">
    <source>
        <dbReference type="ARBA" id="ARBA00022989"/>
    </source>
</evidence>
<evidence type="ECO:0000256" key="5">
    <source>
        <dbReference type="ARBA" id="ARBA00022729"/>
    </source>
</evidence>
<keyword evidence="8" id="KW-0325">Glycoprotein</keyword>
<name>A0ABR3RLN0_9PLEO</name>
<evidence type="ECO:0000256" key="2">
    <source>
        <dbReference type="ARBA" id="ARBA00022475"/>
    </source>
</evidence>
<accession>A0ABR3RLN0</accession>
<keyword evidence="7 10" id="KW-0472">Membrane</keyword>
<evidence type="ECO:0000313" key="14">
    <source>
        <dbReference type="Proteomes" id="UP001521785"/>
    </source>
</evidence>